<name>Q8ETD3_OCEIH</name>
<dbReference type="InterPro" id="IPR050109">
    <property type="entry name" value="HTH-type_TetR-like_transc_reg"/>
</dbReference>
<evidence type="ECO:0000256" key="2">
    <source>
        <dbReference type="ARBA" id="ARBA00023125"/>
    </source>
</evidence>
<dbReference type="PRINTS" id="PR00455">
    <property type="entry name" value="HTHTETR"/>
</dbReference>
<dbReference type="PROSITE" id="PS50977">
    <property type="entry name" value="HTH_TETR_2"/>
    <property type="match status" value="1"/>
</dbReference>
<dbReference type="HOGENOM" id="CLU_069356_12_1_9"/>
<evidence type="ECO:0000259" key="5">
    <source>
        <dbReference type="PROSITE" id="PS50977"/>
    </source>
</evidence>
<keyword evidence="1" id="KW-0805">Transcription regulation</keyword>
<dbReference type="InterPro" id="IPR001647">
    <property type="entry name" value="HTH_TetR"/>
</dbReference>
<dbReference type="AlphaFoldDB" id="Q8ETD3"/>
<dbReference type="RefSeq" id="WP_011064731.1">
    <property type="nucleotide sequence ID" value="NC_004193.1"/>
</dbReference>
<dbReference type="PhylomeDB" id="Q8ETD3"/>
<feature type="domain" description="HTH tetR-type" evidence="5">
    <location>
        <begin position="15"/>
        <end position="75"/>
    </location>
</feature>
<dbReference type="PANTHER" id="PTHR30055:SF234">
    <property type="entry name" value="HTH-TYPE TRANSCRIPTIONAL REGULATOR BETI"/>
    <property type="match status" value="1"/>
</dbReference>
<keyword evidence="7" id="KW-1185">Reference proteome</keyword>
<reference evidence="6 7" key="1">
    <citation type="journal article" date="2001" name="FEMS Microbiol. Lett.">
        <title>Oceanobacillus iheyensis gen. nov., sp. nov., a deep-sea extremely halotolerant and alkaliphilic species isolated from a depth of 1050 m on the Iheya Ridge.</title>
        <authorList>
            <person name="Lu J."/>
            <person name="Nogi Y."/>
            <person name="Takami H."/>
        </authorList>
    </citation>
    <scope>NUCLEOTIDE SEQUENCE [LARGE SCALE GENOMIC DNA]</scope>
    <source>
        <strain evidence="7">DSM 14371 / CIP 107618 / JCM 11309 / KCTC 3954 / HTE831</strain>
    </source>
</reference>
<evidence type="ECO:0000256" key="3">
    <source>
        <dbReference type="ARBA" id="ARBA00023163"/>
    </source>
</evidence>
<gene>
    <name evidence="6" type="ordered locus">OB0328</name>
</gene>
<dbReference type="GO" id="GO:0000976">
    <property type="term" value="F:transcription cis-regulatory region binding"/>
    <property type="evidence" value="ECO:0007669"/>
    <property type="project" value="TreeGrafter"/>
</dbReference>
<evidence type="ECO:0000256" key="4">
    <source>
        <dbReference type="PROSITE-ProRule" id="PRU00335"/>
    </source>
</evidence>
<dbReference type="Pfam" id="PF00440">
    <property type="entry name" value="TetR_N"/>
    <property type="match status" value="1"/>
</dbReference>
<dbReference type="SUPFAM" id="SSF46689">
    <property type="entry name" value="Homeodomain-like"/>
    <property type="match status" value="1"/>
</dbReference>
<dbReference type="InterPro" id="IPR036271">
    <property type="entry name" value="Tet_transcr_reg_TetR-rel_C_sf"/>
</dbReference>
<dbReference type="eggNOG" id="COG1309">
    <property type="taxonomic scope" value="Bacteria"/>
</dbReference>
<sequence>MDVSNKTGLREKNKNKRYQSIVKTAERLFAESGLESIKMQNIADEEGIGVATLFRYFPRKDKLIVAVATSIMEEELYQFQLIINNGENAYKKIEQIFNFLSQIVTHASKNSTTFIDAFENYVAISKEPLEDIGLYDAVREKIYILMSTLIQEGSSDGSIRKDIDIKETMISFINNFGLFARKLALMKAVNYYDVEVEPRRQLEIMKELYLSHIKA</sequence>
<dbReference type="InterPro" id="IPR009057">
    <property type="entry name" value="Homeodomain-like_sf"/>
</dbReference>
<reference evidence="6 7" key="2">
    <citation type="journal article" date="2002" name="Nucleic Acids Res.">
        <title>Genome sequence of Oceanobacillus iheyensis isolated from the Iheya Ridge and its unexpected adaptive capabilities to extreme environments.</title>
        <authorList>
            <person name="Takami H."/>
            <person name="Takaki Y."/>
            <person name="Uchiyama I."/>
        </authorList>
    </citation>
    <scope>NUCLEOTIDE SEQUENCE [LARGE SCALE GENOMIC DNA]</scope>
    <source>
        <strain evidence="7">DSM 14371 / CIP 107618 / JCM 11309 / KCTC 3954 / HTE831</strain>
    </source>
</reference>
<evidence type="ECO:0000256" key="1">
    <source>
        <dbReference type="ARBA" id="ARBA00023015"/>
    </source>
</evidence>
<feature type="DNA-binding region" description="H-T-H motif" evidence="4">
    <location>
        <begin position="38"/>
        <end position="57"/>
    </location>
</feature>
<evidence type="ECO:0000313" key="7">
    <source>
        <dbReference type="Proteomes" id="UP000000822"/>
    </source>
</evidence>
<dbReference type="STRING" id="221109.gene:10732531"/>
<dbReference type="OrthoDB" id="2388018at2"/>
<dbReference type="EMBL" id="BA000028">
    <property type="protein sequence ID" value="BAC12284.1"/>
    <property type="molecule type" value="Genomic_DNA"/>
</dbReference>
<dbReference type="SUPFAM" id="SSF48498">
    <property type="entry name" value="Tetracyclin repressor-like, C-terminal domain"/>
    <property type="match status" value="1"/>
</dbReference>
<dbReference type="Gene3D" id="1.10.357.10">
    <property type="entry name" value="Tetracycline Repressor, domain 2"/>
    <property type="match status" value="1"/>
</dbReference>
<proteinExistence type="predicted"/>
<keyword evidence="3" id="KW-0804">Transcription</keyword>
<dbReference type="Proteomes" id="UP000000822">
    <property type="component" value="Chromosome"/>
</dbReference>
<dbReference type="PANTHER" id="PTHR30055">
    <property type="entry name" value="HTH-TYPE TRANSCRIPTIONAL REGULATOR RUTR"/>
    <property type="match status" value="1"/>
</dbReference>
<organism evidence="6 7">
    <name type="scientific">Oceanobacillus iheyensis (strain DSM 14371 / CIP 107618 / JCM 11309 / KCTC 3954 / HTE831)</name>
    <dbReference type="NCBI Taxonomy" id="221109"/>
    <lineage>
        <taxon>Bacteria</taxon>
        <taxon>Bacillati</taxon>
        <taxon>Bacillota</taxon>
        <taxon>Bacilli</taxon>
        <taxon>Bacillales</taxon>
        <taxon>Bacillaceae</taxon>
        <taxon>Oceanobacillus</taxon>
    </lineage>
</organism>
<dbReference type="GO" id="GO:0003700">
    <property type="term" value="F:DNA-binding transcription factor activity"/>
    <property type="evidence" value="ECO:0007669"/>
    <property type="project" value="TreeGrafter"/>
</dbReference>
<keyword evidence="2 4" id="KW-0238">DNA-binding</keyword>
<accession>Q8ETD3</accession>
<protein>
    <submittedName>
        <fullName evidence="6">Transcriptional regulator (TetR/AcrR family)</fullName>
    </submittedName>
</protein>
<dbReference type="KEGG" id="oih:OB0328"/>
<evidence type="ECO:0000313" key="6">
    <source>
        <dbReference type="EMBL" id="BAC12284.1"/>
    </source>
</evidence>